<proteinExistence type="predicted"/>
<dbReference type="RefSeq" id="WP_037978358.1">
    <property type="nucleotide sequence ID" value="NZ_JMKI01000053.1"/>
</dbReference>
<evidence type="ECO:0008006" key="3">
    <source>
        <dbReference type="Google" id="ProtNLM"/>
    </source>
</evidence>
<keyword evidence="2" id="KW-1185">Reference proteome</keyword>
<dbReference type="STRING" id="2754.EH55_11425"/>
<dbReference type="Proteomes" id="UP000027665">
    <property type="component" value="Unassembled WGS sequence"/>
</dbReference>
<dbReference type="EMBL" id="JMKI01000053">
    <property type="protein sequence ID" value="KEJ91303.1"/>
    <property type="molecule type" value="Genomic_DNA"/>
</dbReference>
<organism evidence="1 2">
    <name type="scientific">Synergistes jonesii</name>
    <dbReference type="NCBI Taxonomy" id="2754"/>
    <lineage>
        <taxon>Bacteria</taxon>
        <taxon>Thermotogati</taxon>
        <taxon>Synergistota</taxon>
        <taxon>Synergistia</taxon>
        <taxon>Synergistales</taxon>
        <taxon>Synergistaceae</taxon>
        <taxon>Synergistes</taxon>
    </lineage>
</organism>
<evidence type="ECO:0000313" key="2">
    <source>
        <dbReference type="Proteomes" id="UP000027665"/>
    </source>
</evidence>
<dbReference type="AlphaFoldDB" id="A0A073ILU3"/>
<protein>
    <recommendedName>
        <fullName evidence="3">CopG family transcriptional regulator</fullName>
    </recommendedName>
</protein>
<sequence>MSPTKTMEREKAANIFLSLDEENFDRAASYIAYLAEMERLEDEDDIAYIEAHKDEPSVPLSDVLKELGLG</sequence>
<dbReference type="GeneID" id="90984590"/>
<dbReference type="OrthoDB" id="7949at2"/>
<gene>
    <name evidence="1" type="ORF">EH55_11425</name>
</gene>
<comment type="caution">
    <text evidence="1">The sequence shown here is derived from an EMBL/GenBank/DDBJ whole genome shotgun (WGS) entry which is preliminary data.</text>
</comment>
<name>A0A073ILU3_9BACT</name>
<evidence type="ECO:0000313" key="1">
    <source>
        <dbReference type="EMBL" id="KEJ91303.1"/>
    </source>
</evidence>
<accession>A0A073ILU3</accession>
<reference evidence="1 2" key="1">
    <citation type="submission" date="2014-04" db="EMBL/GenBank/DDBJ databases">
        <title>Draft Genome Sequence of Synergistes jonesii.</title>
        <authorList>
            <person name="Coil D.A."/>
            <person name="Eisen J.A."/>
            <person name="Holland-Moritz H.E."/>
        </authorList>
    </citation>
    <scope>NUCLEOTIDE SEQUENCE [LARGE SCALE GENOMIC DNA]</scope>
    <source>
        <strain evidence="1 2">78-1</strain>
    </source>
</reference>